<evidence type="ECO:0000256" key="1">
    <source>
        <dbReference type="SAM" id="MobiDB-lite"/>
    </source>
</evidence>
<sequence length="137" mass="15341">MRDPDRRRKTQPKAPNRPVATRSWRCEISVPRILLLLSTAAHTHHTHCTHHTQPRSQWRPNRPSAHLLHPALNGEPAPQFQKALRISFAKTGHFISLTLQRALPAPPKPKPPCVPYSSLLLHTLPPACSLPLSLLVG</sequence>
<gene>
    <name evidence="2" type="ORF">AOQ84DRAFT_98338</name>
</gene>
<reference evidence="2 3" key="1">
    <citation type="journal article" date="2016" name="Nat. Commun.">
        <title>Ectomycorrhizal ecology is imprinted in the genome of the dominant symbiotic fungus Cenococcum geophilum.</title>
        <authorList>
            <consortium name="DOE Joint Genome Institute"/>
            <person name="Peter M."/>
            <person name="Kohler A."/>
            <person name="Ohm R.A."/>
            <person name="Kuo A."/>
            <person name="Krutzmann J."/>
            <person name="Morin E."/>
            <person name="Arend M."/>
            <person name="Barry K.W."/>
            <person name="Binder M."/>
            <person name="Choi C."/>
            <person name="Clum A."/>
            <person name="Copeland A."/>
            <person name="Grisel N."/>
            <person name="Haridas S."/>
            <person name="Kipfer T."/>
            <person name="LaButti K."/>
            <person name="Lindquist E."/>
            <person name="Lipzen A."/>
            <person name="Maire R."/>
            <person name="Meier B."/>
            <person name="Mihaltcheva S."/>
            <person name="Molinier V."/>
            <person name="Murat C."/>
            <person name="Poggeler S."/>
            <person name="Quandt C.A."/>
            <person name="Sperisen C."/>
            <person name="Tritt A."/>
            <person name="Tisserant E."/>
            <person name="Crous P.W."/>
            <person name="Henrissat B."/>
            <person name="Nehls U."/>
            <person name="Egli S."/>
            <person name="Spatafora J.W."/>
            <person name="Grigoriev I.V."/>
            <person name="Martin F.M."/>
        </authorList>
    </citation>
    <scope>NUCLEOTIDE SEQUENCE [LARGE SCALE GENOMIC DNA]</scope>
    <source>
        <strain evidence="2 3">CBS 207.34</strain>
    </source>
</reference>
<evidence type="ECO:0000313" key="3">
    <source>
        <dbReference type="Proteomes" id="UP000250140"/>
    </source>
</evidence>
<organism evidence="2 3">
    <name type="scientific">Glonium stellatum</name>
    <dbReference type="NCBI Taxonomy" id="574774"/>
    <lineage>
        <taxon>Eukaryota</taxon>
        <taxon>Fungi</taxon>
        <taxon>Dikarya</taxon>
        <taxon>Ascomycota</taxon>
        <taxon>Pezizomycotina</taxon>
        <taxon>Dothideomycetes</taxon>
        <taxon>Pleosporomycetidae</taxon>
        <taxon>Gloniales</taxon>
        <taxon>Gloniaceae</taxon>
        <taxon>Glonium</taxon>
    </lineage>
</organism>
<keyword evidence="3" id="KW-1185">Reference proteome</keyword>
<dbReference type="Proteomes" id="UP000250140">
    <property type="component" value="Unassembled WGS sequence"/>
</dbReference>
<feature type="region of interest" description="Disordered" evidence="1">
    <location>
        <begin position="1"/>
        <end position="21"/>
    </location>
</feature>
<dbReference type="AlphaFoldDB" id="A0A8E2EV05"/>
<accession>A0A8E2EV05</accession>
<dbReference type="EMBL" id="KV750306">
    <property type="protein sequence ID" value="OCL05386.1"/>
    <property type="molecule type" value="Genomic_DNA"/>
</dbReference>
<name>A0A8E2EV05_9PEZI</name>
<protein>
    <submittedName>
        <fullName evidence="2">Uncharacterized protein</fullName>
    </submittedName>
</protein>
<proteinExistence type="predicted"/>
<evidence type="ECO:0000313" key="2">
    <source>
        <dbReference type="EMBL" id="OCL05386.1"/>
    </source>
</evidence>
<feature type="region of interest" description="Disordered" evidence="1">
    <location>
        <begin position="46"/>
        <end position="66"/>
    </location>
</feature>